<dbReference type="Proteomes" id="UP000275267">
    <property type="component" value="Unassembled WGS sequence"/>
</dbReference>
<dbReference type="PANTHER" id="PTHR42683">
    <property type="entry name" value="ALDEHYDE REDUCTASE"/>
    <property type="match status" value="1"/>
</dbReference>
<accession>A0A3L6PPG7</accession>
<reference evidence="6" key="1">
    <citation type="journal article" date="2019" name="Nat. Commun.">
        <title>The genome of broomcorn millet.</title>
        <authorList>
            <person name="Zou C."/>
            <person name="Miki D."/>
            <person name="Li D."/>
            <person name="Tang Q."/>
            <person name="Xiao L."/>
            <person name="Rajput S."/>
            <person name="Deng P."/>
            <person name="Jia W."/>
            <person name="Huang R."/>
            <person name="Zhang M."/>
            <person name="Sun Y."/>
            <person name="Hu J."/>
            <person name="Fu X."/>
            <person name="Schnable P.S."/>
            <person name="Li F."/>
            <person name="Zhang H."/>
            <person name="Feng B."/>
            <person name="Zhu X."/>
            <person name="Liu R."/>
            <person name="Schnable J.C."/>
            <person name="Zhu J.-K."/>
            <person name="Zhang H."/>
        </authorList>
    </citation>
    <scope>NUCLEOTIDE SEQUENCE [LARGE SCALE GENOMIC DNA]</scope>
</reference>
<evidence type="ECO:0000313" key="6">
    <source>
        <dbReference type="Proteomes" id="UP000275267"/>
    </source>
</evidence>
<name>A0A3L6PPG7_PANMI</name>
<dbReference type="SUPFAM" id="SSF51735">
    <property type="entry name" value="NAD(P)-binding Rossmann-fold domains"/>
    <property type="match status" value="1"/>
</dbReference>
<gene>
    <name evidence="5" type="ORF">C2845_PM14G05170</name>
</gene>
<evidence type="ECO:0000256" key="3">
    <source>
        <dbReference type="ARBA" id="ARBA00023002"/>
    </source>
</evidence>
<dbReference type="InterPro" id="IPR007698">
    <property type="entry name" value="AlaDH/PNT_NAD(H)-bd"/>
</dbReference>
<dbReference type="EMBL" id="PQIB02000016">
    <property type="protein sequence ID" value="RLM61741.1"/>
    <property type="molecule type" value="Genomic_DNA"/>
</dbReference>
<evidence type="ECO:0000259" key="4">
    <source>
        <dbReference type="Pfam" id="PF01262"/>
    </source>
</evidence>
<dbReference type="GO" id="GO:0016616">
    <property type="term" value="F:oxidoreductase activity, acting on the CH-OH group of donors, NAD or NADP as acceptor"/>
    <property type="evidence" value="ECO:0007669"/>
    <property type="project" value="InterPro"/>
</dbReference>
<dbReference type="GO" id="GO:0046872">
    <property type="term" value="F:metal ion binding"/>
    <property type="evidence" value="ECO:0007669"/>
    <property type="project" value="UniProtKB-KW"/>
</dbReference>
<keyword evidence="3" id="KW-0560">Oxidoreductase</keyword>
<proteinExistence type="predicted"/>
<keyword evidence="6" id="KW-1185">Reference proteome</keyword>
<protein>
    <recommendedName>
        <fullName evidence="4">Alanine dehydrogenase/pyridine nucleotide transhydrogenase NAD(H)-binding domain-containing protein</fullName>
    </recommendedName>
</protein>
<dbReference type="Pfam" id="PF01262">
    <property type="entry name" value="AlaDh_PNT_C"/>
    <property type="match status" value="1"/>
</dbReference>
<evidence type="ECO:0000256" key="1">
    <source>
        <dbReference type="ARBA" id="ARBA00022723"/>
    </source>
</evidence>
<keyword evidence="2" id="KW-0862">Zinc</keyword>
<dbReference type="InterPro" id="IPR036291">
    <property type="entry name" value="NAD(P)-bd_dom_sf"/>
</dbReference>
<feature type="domain" description="Alanine dehydrogenase/pyridine nucleotide transhydrogenase NAD(H)-binding" evidence="4">
    <location>
        <begin position="42"/>
        <end position="88"/>
    </location>
</feature>
<evidence type="ECO:0000256" key="2">
    <source>
        <dbReference type="ARBA" id="ARBA00022833"/>
    </source>
</evidence>
<dbReference type="AlphaFoldDB" id="A0A3L6PPG7"/>
<evidence type="ECO:0000313" key="5">
    <source>
        <dbReference type="EMBL" id="RLM61741.1"/>
    </source>
</evidence>
<organism evidence="5 6">
    <name type="scientific">Panicum miliaceum</name>
    <name type="common">Proso millet</name>
    <name type="synonym">Broomcorn millet</name>
    <dbReference type="NCBI Taxonomy" id="4540"/>
    <lineage>
        <taxon>Eukaryota</taxon>
        <taxon>Viridiplantae</taxon>
        <taxon>Streptophyta</taxon>
        <taxon>Embryophyta</taxon>
        <taxon>Tracheophyta</taxon>
        <taxon>Spermatophyta</taxon>
        <taxon>Magnoliopsida</taxon>
        <taxon>Liliopsida</taxon>
        <taxon>Poales</taxon>
        <taxon>Poaceae</taxon>
        <taxon>PACMAD clade</taxon>
        <taxon>Panicoideae</taxon>
        <taxon>Panicodae</taxon>
        <taxon>Paniceae</taxon>
        <taxon>Panicinae</taxon>
        <taxon>Panicum</taxon>
        <taxon>Panicum sect. Panicum</taxon>
    </lineage>
</organism>
<sequence length="94" mass="9888">MSERFVVRFPAGVPLDRGAPLLCAGVTVYSPLRRHGLGAPGKHVGVAGLGVLGHVAVKFARALGARVKVVNSSPAKRREALERLGADAFDVQDF</sequence>
<dbReference type="STRING" id="4540.A0A3L6PPG7"/>
<dbReference type="OrthoDB" id="1879366at2759"/>
<dbReference type="Gene3D" id="3.90.180.10">
    <property type="entry name" value="Medium-chain alcohol dehydrogenases, catalytic domain"/>
    <property type="match status" value="1"/>
</dbReference>
<keyword evidence="1" id="KW-0479">Metal-binding</keyword>
<comment type="caution">
    <text evidence="5">The sequence shown here is derived from an EMBL/GenBank/DDBJ whole genome shotgun (WGS) entry which is preliminary data.</text>
</comment>
<dbReference type="Gene3D" id="3.40.50.720">
    <property type="entry name" value="NAD(P)-binding Rossmann-like Domain"/>
    <property type="match status" value="1"/>
</dbReference>
<dbReference type="InterPro" id="IPR047109">
    <property type="entry name" value="CAD-like"/>
</dbReference>